<organism evidence="10 11">
    <name type="scientific">Eufriesea mexicana</name>
    <dbReference type="NCBI Taxonomy" id="516756"/>
    <lineage>
        <taxon>Eukaryota</taxon>
        <taxon>Metazoa</taxon>
        <taxon>Ecdysozoa</taxon>
        <taxon>Arthropoda</taxon>
        <taxon>Hexapoda</taxon>
        <taxon>Insecta</taxon>
        <taxon>Pterygota</taxon>
        <taxon>Neoptera</taxon>
        <taxon>Endopterygota</taxon>
        <taxon>Hymenoptera</taxon>
        <taxon>Apocrita</taxon>
        <taxon>Aculeata</taxon>
        <taxon>Apoidea</taxon>
        <taxon>Anthophila</taxon>
        <taxon>Apidae</taxon>
        <taxon>Eufriesea</taxon>
    </lineage>
</organism>
<sequence>VTDVVHVKNWTKYPEGYNRAQHGPYNPGRYYGKPDTPFSEVKLNELFDWFKRRDFGFKQTASLFSRAHWRWQLKYVQPRKAGITPLYQVCAFGLVSGYIMNYGRIRGHRHYEYH</sequence>
<accession>A0A310SUM0</accession>
<feature type="non-terminal residue" evidence="10">
    <location>
        <position position="114"/>
    </location>
</feature>
<dbReference type="EMBL" id="KQ759894">
    <property type="protein sequence ID" value="OAD62042.1"/>
    <property type="molecule type" value="Genomic_DNA"/>
</dbReference>
<dbReference type="OrthoDB" id="8921675at2759"/>
<comment type="similarity">
    <text evidence="2">Belongs to the ATPase F chain family.</text>
</comment>
<dbReference type="AlphaFoldDB" id="A0A310SUM0"/>
<evidence type="ECO:0000256" key="5">
    <source>
        <dbReference type="ARBA" id="ARBA00022781"/>
    </source>
</evidence>
<keyword evidence="6" id="KW-0406">Ion transport</keyword>
<reference evidence="10 11" key="1">
    <citation type="submission" date="2015-07" db="EMBL/GenBank/DDBJ databases">
        <title>The genome of Eufriesea mexicana.</title>
        <authorList>
            <person name="Pan H."/>
            <person name="Kapheim K."/>
        </authorList>
    </citation>
    <scope>NUCLEOTIDE SEQUENCE [LARGE SCALE GENOMIC DNA]</scope>
    <source>
        <strain evidence="10">0111107269</strain>
        <tissue evidence="10">Whole body</tissue>
    </source>
</reference>
<evidence type="ECO:0000256" key="4">
    <source>
        <dbReference type="ARBA" id="ARBA00022547"/>
    </source>
</evidence>
<evidence type="ECO:0000256" key="7">
    <source>
        <dbReference type="ARBA" id="ARBA00023128"/>
    </source>
</evidence>
<dbReference type="InterPro" id="IPR019344">
    <property type="entry name" value="F1F0-ATPsyn_F_prd"/>
</dbReference>
<evidence type="ECO:0000256" key="3">
    <source>
        <dbReference type="ARBA" id="ARBA00022448"/>
    </source>
</evidence>
<keyword evidence="4" id="KW-0138">CF(0)</keyword>
<dbReference type="GO" id="GO:0031966">
    <property type="term" value="C:mitochondrial membrane"/>
    <property type="evidence" value="ECO:0007669"/>
    <property type="project" value="UniProtKB-SubCell"/>
</dbReference>
<feature type="non-terminal residue" evidence="10">
    <location>
        <position position="1"/>
    </location>
</feature>
<proteinExistence type="inferred from homology"/>
<keyword evidence="5" id="KW-0375">Hydrogen ion transport</keyword>
<evidence type="ECO:0000256" key="6">
    <source>
        <dbReference type="ARBA" id="ARBA00023065"/>
    </source>
</evidence>
<keyword evidence="11" id="KW-1185">Reference proteome</keyword>
<protein>
    <submittedName>
        <fullName evidence="10">ATP synthase subunit f, mitochondrial</fullName>
    </submittedName>
</protein>
<evidence type="ECO:0000256" key="2">
    <source>
        <dbReference type="ARBA" id="ARBA00005895"/>
    </source>
</evidence>
<name>A0A310SUM0_9HYME</name>
<comment type="subcellular location">
    <subcellularLocation>
        <location evidence="1">Mitochondrion membrane</location>
    </subcellularLocation>
</comment>
<dbReference type="PANTHER" id="PTHR13080">
    <property type="entry name" value="ATP SYNTHASE F CHAIN, MITOCHONDRIAL-RELATED"/>
    <property type="match status" value="1"/>
</dbReference>
<dbReference type="GO" id="GO:0045259">
    <property type="term" value="C:proton-transporting ATP synthase complex"/>
    <property type="evidence" value="ECO:0007669"/>
    <property type="project" value="UniProtKB-KW"/>
</dbReference>
<evidence type="ECO:0000313" key="10">
    <source>
        <dbReference type="EMBL" id="OAD62042.1"/>
    </source>
</evidence>
<dbReference type="PANTHER" id="PTHR13080:SF20">
    <property type="entry name" value="ATP SYNTHASE SUBUNIT F, MITOCHONDRIAL-RELATED"/>
    <property type="match status" value="1"/>
</dbReference>
<dbReference type="GO" id="GO:0046933">
    <property type="term" value="F:proton-transporting ATP synthase activity, rotational mechanism"/>
    <property type="evidence" value="ECO:0007669"/>
    <property type="project" value="TreeGrafter"/>
</dbReference>
<evidence type="ECO:0000313" key="11">
    <source>
        <dbReference type="Proteomes" id="UP000250275"/>
    </source>
</evidence>
<gene>
    <name evidence="10" type="ORF">WN48_07400</name>
</gene>
<evidence type="ECO:0000256" key="9">
    <source>
        <dbReference type="ARBA" id="ARBA00023310"/>
    </source>
</evidence>
<keyword evidence="9" id="KW-0066">ATP synthesis</keyword>
<dbReference type="GO" id="GO:0042776">
    <property type="term" value="P:proton motive force-driven mitochondrial ATP synthesis"/>
    <property type="evidence" value="ECO:0007669"/>
    <property type="project" value="TreeGrafter"/>
</dbReference>
<evidence type="ECO:0000256" key="1">
    <source>
        <dbReference type="ARBA" id="ARBA00004325"/>
    </source>
</evidence>
<keyword evidence="8" id="KW-0472">Membrane</keyword>
<evidence type="ECO:0000256" key="8">
    <source>
        <dbReference type="ARBA" id="ARBA00023136"/>
    </source>
</evidence>
<keyword evidence="7" id="KW-0496">Mitochondrion</keyword>
<keyword evidence="3" id="KW-0813">Transport</keyword>
<dbReference type="Proteomes" id="UP000250275">
    <property type="component" value="Unassembled WGS sequence"/>
</dbReference>
<dbReference type="Pfam" id="PF10206">
    <property type="entry name" value="WRW"/>
    <property type="match status" value="1"/>
</dbReference>